<accession>A0A921TF76</accession>
<dbReference type="Proteomes" id="UP000717981">
    <property type="component" value="Unassembled WGS sequence"/>
</dbReference>
<evidence type="ECO:0000313" key="4">
    <source>
        <dbReference type="EMBL" id="KAF1687096.1"/>
    </source>
</evidence>
<evidence type="ECO:0000256" key="2">
    <source>
        <dbReference type="ARBA" id="ARBA00023002"/>
    </source>
</evidence>
<dbReference type="Gene3D" id="3.40.50.720">
    <property type="entry name" value="NAD(P)-binding Rossmann-like Domain"/>
    <property type="match status" value="1"/>
</dbReference>
<gene>
    <name evidence="4" type="ORF">CR938_11750</name>
</gene>
<dbReference type="InterPro" id="IPR002347">
    <property type="entry name" value="SDR_fam"/>
</dbReference>
<organism evidence="4 5">
    <name type="scientific">Pseudoxanthomonas taiwanensis</name>
    <dbReference type="NCBI Taxonomy" id="176598"/>
    <lineage>
        <taxon>Bacteria</taxon>
        <taxon>Pseudomonadati</taxon>
        <taxon>Pseudomonadota</taxon>
        <taxon>Gammaproteobacteria</taxon>
        <taxon>Lysobacterales</taxon>
        <taxon>Lysobacteraceae</taxon>
        <taxon>Pseudoxanthomonas</taxon>
    </lineage>
</organism>
<proteinExistence type="inferred from homology"/>
<keyword evidence="2" id="KW-0560">Oxidoreductase</keyword>
<dbReference type="InterPro" id="IPR036291">
    <property type="entry name" value="NAD(P)-bd_dom_sf"/>
</dbReference>
<protein>
    <submittedName>
        <fullName evidence="4">Aklaviketone reductase</fullName>
    </submittedName>
</protein>
<dbReference type="PANTHER" id="PTHR43669">
    <property type="entry name" value="5-KETO-D-GLUCONATE 5-REDUCTASE"/>
    <property type="match status" value="1"/>
</dbReference>
<feature type="region of interest" description="Disordered" evidence="3">
    <location>
        <begin position="260"/>
        <end position="280"/>
    </location>
</feature>
<keyword evidence="5" id="KW-1185">Reference proteome</keyword>
<dbReference type="RefSeq" id="WP_162125196.1">
    <property type="nucleotide sequence ID" value="NZ_PDWK01000067.1"/>
</dbReference>
<dbReference type="CDD" id="cd05233">
    <property type="entry name" value="SDR_c"/>
    <property type="match status" value="1"/>
</dbReference>
<feature type="compositionally biased region" description="Polar residues" evidence="3">
    <location>
        <begin position="271"/>
        <end position="280"/>
    </location>
</feature>
<dbReference type="SUPFAM" id="SSF51735">
    <property type="entry name" value="NAD(P)-binding Rossmann-fold domains"/>
    <property type="match status" value="1"/>
</dbReference>
<name>A0A921TF76_9GAMM</name>
<dbReference type="AlphaFoldDB" id="A0A921TF76"/>
<comment type="caution">
    <text evidence="4">The sequence shown here is derived from an EMBL/GenBank/DDBJ whole genome shotgun (WGS) entry which is preliminary data.</text>
</comment>
<evidence type="ECO:0000256" key="3">
    <source>
        <dbReference type="SAM" id="MobiDB-lite"/>
    </source>
</evidence>
<evidence type="ECO:0000313" key="5">
    <source>
        <dbReference type="Proteomes" id="UP000717981"/>
    </source>
</evidence>
<dbReference type="EMBL" id="PDWK01000067">
    <property type="protein sequence ID" value="KAF1687096.1"/>
    <property type="molecule type" value="Genomic_DNA"/>
</dbReference>
<dbReference type="GO" id="GO:0016491">
    <property type="term" value="F:oxidoreductase activity"/>
    <property type="evidence" value="ECO:0007669"/>
    <property type="project" value="UniProtKB-KW"/>
</dbReference>
<reference evidence="4" key="1">
    <citation type="submission" date="2017-10" db="EMBL/GenBank/DDBJ databases">
        <title>Whole genome sequencing of members of genus Pseudoxanthomonas.</title>
        <authorList>
            <person name="Kumar S."/>
            <person name="Bansal K."/>
            <person name="Kaur A."/>
            <person name="Patil P."/>
            <person name="Sharma S."/>
            <person name="Patil P.B."/>
        </authorList>
    </citation>
    <scope>NUCLEOTIDE SEQUENCE</scope>
    <source>
        <strain evidence="4">DSM 22914</strain>
    </source>
</reference>
<comment type="similarity">
    <text evidence="1">Belongs to the short-chain dehydrogenases/reductases (SDR) family.</text>
</comment>
<sequence>MSGMLPPEVLVLGASGQVGAGVVAALLEAGSPVLAAGRDRQRLHALAERHAEEPALETLAMPVAGDRDAARLAARITRRPRPLRAVVDAIGVPHAAARLLDSPVAVMRRTLERMLLPRLALARHLLPYLAGRAAPGRYLLIGGPYARQGWAGYGHASVGEAALRMMARVLHEEAQALGVHVHLLAVDAPVWAPENAARACAGWPSALAVGRHVVALLGGRDPPAGAVVAFSPRQAVPPRRLLPCQPGDVLEAIAHCPDARPRASRPFEVPRSTSPRGPPT</sequence>
<evidence type="ECO:0000256" key="1">
    <source>
        <dbReference type="ARBA" id="ARBA00006484"/>
    </source>
</evidence>
<dbReference type="Pfam" id="PF00106">
    <property type="entry name" value="adh_short"/>
    <property type="match status" value="1"/>
</dbReference>
<dbReference type="PANTHER" id="PTHR43669:SF12">
    <property type="entry name" value="BLR5618 PROTEIN"/>
    <property type="match status" value="1"/>
</dbReference>
<dbReference type="OrthoDB" id="6028059at2"/>